<dbReference type="OrthoDB" id="2307332at2759"/>
<evidence type="ECO:0000259" key="5">
    <source>
        <dbReference type="PROSITE" id="PS50118"/>
    </source>
</evidence>
<feature type="DNA-binding region" description="HMG box" evidence="3">
    <location>
        <begin position="325"/>
        <end position="393"/>
    </location>
</feature>
<dbReference type="Proteomes" id="UP000019373">
    <property type="component" value="Unassembled WGS sequence"/>
</dbReference>
<dbReference type="RefSeq" id="XP_007785825.1">
    <property type="nucleotide sequence ID" value="XM_007787635.1"/>
</dbReference>
<dbReference type="Gene3D" id="1.10.30.10">
    <property type="entry name" value="High mobility group box domain"/>
    <property type="match status" value="1"/>
</dbReference>
<dbReference type="GeneID" id="19242526"/>
<dbReference type="HOGENOM" id="CLU_533191_0_0_1"/>
<protein>
    <recommendedName>
        <fullName evidence="5">HMG box domain-containing protein</fullName>
    </recommendedName>
</protein>
<organism evidence="6 7">
    <name type="scientific">Endocarpon pusillum (strain Z07020 / HMAS-L-300199)</name>
    <name type="common">Lichen-forming fungus</name>
    <dbReference type="NCBI Taxonomy" id="1263415"/>
    <lineage>
        <taxon>Eukaryota</taxon>
        <taxon>Fungi</taxon>
        <taxon>Dikarya</taxon>
        <taxon>Ascomycota</taxon>
        <taxon>Pezizomycotina</taxon>
        <taxon>Eurotiomycetes</taxon>
        <taxon>Chaetothyriomycetidae</taxon>
        <taxon>Verrucariales</taxon>
        <taxon>Verrucariaceae</taxon>
        <taxon>Endocarpon</taxon>
    </lineage>
</organism>
<feature type="region of interest" description="Disordered" evidence="4">
    <location>
        <begin position="383"/>
        <end position="431"/>
    </location>
</feature>
<dbReference type="InterPro" id="IPR036910">
    <property type="entry name" value="HMG_box_dom_sf"/>
</dbReference>
<dbReference type="EMBL" id="KE720688">
    <property type="protein sequence ID" value="ERF76855.1"/>
    <property type="molecule type" value="Genomic_DNA"/>
</dbReference>
<gene>
    <name evidence="6" type="ORF">EPUS_07645</name>
</gene>
<evidence type="ECO:0000256" key="1">
    <source>
        <dbReference type="ARBA" id="ARBA00023125"/>
    </source>
</evidence>
<feature type="compositionally biased region" description="Basic and acidic residues" evidence="4">
    <location>
        <begin position="408"/>
        <end position="427"/>
    </location>
</feature>
<reference evidence="7" key="1">
    <citation type="journal article" date="2014" name="BMC Genomics">
        <title>Genome characteristics reveal the impact of lichenization on lichen-forming fungus Endocarpon pusillum Hedwig (Verrucariales, Ascomycota).</title>
        <authorList>
            <person name="Wang Y.-Y."/>
            <person name="Liu B."/>
            <person name="Zhang X.-Y."/>
            <person name="Zhou Q.-M."/>
            <person name="Zhang T."/>
            <person name="Li H."/>
            <person name="Yu Y.-F."/>
            <person name="Zhang X.-L."/>
            <person name="Hao X.-Y."/>
            <person name="Wang M."/>
            <person name="Wang L."/>
            <person name="Wei J.-C."/>
        </authorList>
    </citation>
    <scope>NUCLEOTIDE SEQUENCE [LARGE SCALE GENOMIC DNA]</scope>
    <source>
        <strain evidence="7">Z07020 / HMAS-L-300199</strain>
    </source>
</reference>
<dbReference type="PANTHER" id="PTHR45789:SF2">
    <property type="entry name" value="FI18025P1"/>
    <property type="match status" value="1"/>
</dbReference>
<sequence>MEHGETPEVSSTFTFDDFLLEDPELSVMDGNWLAELEDSGFPPTELGAPAASIGQDTLMQKAPPEARKSEIDPELQALLTSLETGTQDYIAPTTCIDPLLLGQSGTSTHQSDPFALPELGRTLAPDSRHYEMAPLLPLLPLPPLPLFGSTPPPVPPKDHDNTLARSHLTPFTGNPPPVPPKYNFKNLTSDALRSGSSPHSHLIARYPRQPLLSVPVYDDVEDLALDPQEQLNNSTATPSAEDQGQLTTRKYGETRQTLEATSRQPIEGVLAQIGQAKPTRTIALDKPLSVMTKDWPVPLGDTYAKVHRSAEQRQAEVNNKHNGKVPRPLNAFMLYRSTYAERVKEYTGENNAQIVSQITGASWSMESREVKELYEEYAEIDKQNHQKAHPHYEFKPVPKRPANKKRKDRDVDDCQAHSMERKDRDYEAGSSRNKRAWTASVVRGQNLEQHRLAAAAATSRANAGKSGYAPRKTELCLTNPQSTTSRQQAFEGPIEVVIFDSRALPARDGRR</sequence>
<accession>U1I0U9</accession>
<dbReference type="Pfam" id="PF00505">
    <property type="entry name" value="HMG_box"/>
    <property type="match status" value="1"/>
</dbReference>
<dbReference type="SUPFAM" id="SSF47095">
    <property type="entry name" value="HMG-box"/>
    <property type="match status" value="1"/>
</dbReference>
<dbReference type="GO" id="GO:0000978">
    <property type="term" value="F:RNA polymerase II cis-regulatory region sequence-specific DNA binding"/>
    <property type="evidence" value="ECO:0007669"/>
    <property type="project" value="TreeGrafter"/>
</dbReference>
<dbReference type="InterPro" id="IPR009071">
    <property type="entry name" value="HMG_box_dom"/>
</dbReference>
<dbReference type="SMART" id="SM00398">
    <property type="entry name" value="HMG"/>
    <property type="match status" value="1"/>
</dbReference>
<feature type="compositionally biased region" description="Basic residues" evidence="4">
    <location>
        <begin position="397"/>
        <end position="407"/>
    </location>
</feature>
<dbReference type="AlphaFoldDB" id="U1I0U9"/>
<dbReference type="PROSITE" id="PS50118">
    <property type="entry name" value="HMG_BOX_2"/>
    <property type="match status" value="1"/>
</dbReference>
<name>U1I0U9_ENDPU</name>
<evidence type="ECO:0000256" key="4">
    <source>
        <dbReference type="SAM" id="MobiDB-lite"/>
    </source>
</evidence>
<feature type="domain" description="HMG box" evidence="5">
    <location>
        <begin position="325"/>
        <end position="393"/>
    </location>
</feature>
<proteinExistence type="predicted"/>
<dbReference type="eggNOG" id="KOG0528">
    <property type="taxonomic scope" value="Eukaryota"/>
</dbReference>
<dbReference type="InterPro" id="IPR051356">
    <property type="entry name" value="SOX/SOX-like_TF"/>
</dbReference>
<evidence type="ECO:0000256" key="2">
    <source>
        <dbReference type="ARBA" id="ARBA00023242"/>
    </source>
</evidence>
<keyword evidence="2 3" id="KW-0539">Nucleus</keyword>
<dbReference type="CDD" id="cd01389">
    <property type="entry name" value="HMG-box_ROX1-like"/>
    <property type="match status" value="1"/>
</dbReference>
<evidence type="ECO:0000256" key="3">
    <source>
        <dbReference type="PROSITE-ProRule" id="PRU00267"/>
    </source>
</evidence>
<feature type="compositionally biased region" description="Basic and acidic residues" evidence="4">
    <location>
        <begin position="383"/>
        <end position="396"/>
    </location>
</feature>
<dbReference type="GO" id="GO:0000981">
    <property type="term" value="F:DNA-binding transcription factor activity, RNA polymerase II-specific"/>
    <property type="evidence" value="ECO:0007669"/>
    <property type="project" value="TreeGrafter"/>
</dbReference>
<dbReference type="PANTHER" id="PTHR45789">
    <property type="entry name" value="FI18025P1"/>
    <property type="match status" value="1"/>
</dbReference>
<dbReference type="GO" id="GO:0005634">
    <property type="term" value="C:nucleus"/>
    <property type="evidence" value="ECO:0007669"/>
    <property type="project" value="UniProtKB-UniRule"/>
</dbReference>
<evidence type="ECO:0000313" key="7">
    <source>
        <dbReference type="Proteomes" id="UP000019373"/>
    </source>
</evidence>
<keyword evidence="1 3" id="KW-0238">DNA-binding</keyword>
<evidence type="ECO:0000313" key="6">
    <source>
        <dbReference type="EMBL" id="ERF76855.1"/>
    </source>
</evidence>
<keyword evidence="7" id="KW-1185">Reference proteome</keyword>